<name>A0A9D1G4I9_9FIRM</name>
<comment type="caution">
    <text evidence="6">The sequence shown here is derived from an EMBL/GenBank/DDBJ whole genome shotgun (WGS) entry which is preliminary data.</text>
</comment>
<organism evidence="6 7">
    <name type="scientific">Candidatus Scatomorpha pullistercoris</name>
    <dbReference type="NCBI Taxonomy" id="2840929"/>
    <lineage>
        <taxon>Bacteria</taxon>
        <taxon>Bacillati</taxon>
        <taxon>Bacillota</taxon>
        <taxon>Clostridia</taxon>
        <taxon>Eubacteriales</taxon>
        <taxon>Candidatus Scatomorpha</taxon>
    </lineage>
</organism>
<reference evidence="6" key="2">
    <citation type="journal article" date="2021" name="PeerJ">
        <title>Extensive microbial diversity within the chicken gut microbiome revealed by metagenomics and culture.</title>
        <authorList>
            <person name="Gilroy R."/>
            <person name="Ravi A."/>
            <person name="Getino M."/>
            <person name="Pursley I."/>
            <person name="Horton D.L."/>
            <person name="Alikhan N.F."/>
            <person name="Baker D."/>
            <person name="Gharbi K."/>
            <person name="Hall N."/>
            <person name="Watson M."/>
            <person name="Adriaenssens E.M."/>
            <person name="Foster-Nyarko E."/>
            <person name="Jarju S."/>
            <person name="Secka A."/>
            <person name="Antonio M."/>
            <person name="Oren A."/>
            <person name="Chaudhuri R.R."/>
            <person name="La Ragione R."/>
            <person name="Hildebrand F."/>
            <person name="Pallen M.J."/>
        </authorList>
    </citation>
    <scope>NUCLEOTIDE SEQUENCE</scope>
    <source>
        <strain evidence="6">ChiHecec3B27-6122</strain>
    </source>
</reference>
<dbReference type="SUPFAM" id="SSF55174">
    <property type="entry name" value="Alpha-L RNA-binding motif"/>
    <property type="match status" value="1"/>
</dbReference>
<dbReference type="FunFam" id="3.10.290.10:FF:000003">
    <property type="entry name" value="Pseudouridine synthase"/>
    <property type="match status" value="1"/>
</dbReference>
<dbReference type="PROSITE" id="PS50889">
    <property type="entry name" value="S4"/>
    <property type="match status" value="1"/>
</dbReference>
<evidence type="ECO:0000313" key="7">
    <source>
        <dbReference type="Proteomes" id="UP000886876"/>
    </source>
</evidence>
<evidence type="ECO:0000256" key="2">
    <source>
        <dbReference type="ARBA" id="ARBA00023235"/>
    </source>
</evidence>
<comment type="similarity">
    <text evidence="1 4">Belongs to the pseudouridine synthase RsuA family.</text>
</comment>
<dbReference type="InterPro" id="IPR050343">
    <property type="entry name" value="RsuA_PseudoU_synthase"/>
</dbReference>
<dbReference type="PANTHER" id="PTHR47683">
    <property type="entry name" value="PSEUDOURIDINE SYNTHASE FAMILY PROTEIN-RELATED"/>
    <property type="match status" value="1"/>
</dbReference>
<dbReference type="Gene3D" id="3.30.70.1560">
    <property type="entry name" value="Alpha-L RNA-binding motif"/>
    <property type="match status" value="1"/>
</dbReference>
<dbReference type="Pfam" id="PF00849">
    <property type="entry name" value="PseudoU_synth_2"/>
    <property type="match status" value="1"/>
</dbReference>
<dbReference type="InterPro" id="IPR002942">
    <property type="entry name" value="S4_RNA-bd"/>
</dbReference>
<protein>
    <recommendedName>
        <fullName evidence="4">Pseudouridine synthase</fullName>
        <ecNumber evidence="4">5.4.99.-</ecNumber>
    </recommendedName>
</protein>
<evidence type="ECO:0000256" key="4">
    <source>
        <dbReference type="RuleBase" id="RU003887"/>
    </source>
</evidence>
<dbReference type="GO" id="GO:0003723">
    <property type="term" value="F:RNA binding"/>
    <property type="evidence" value="ECO:0007669"/>
    <property type="project" value="UniProtKB-KW"/>
</dbReference>
<gene>
    <name evidence="6" type="ORF">IAD42_05425</name>
</gene>
<dbReference type="InterPro" id="IPR020103">
    <property type="entry name" value="PsdUridine_synth_cat_dom_sf"/>
</dbReference>
<evidence type="ECO:0000259" key="5">
    <source>
        <dbReference type="SMART" id="SM00363"/>
    </source>
</evidence>
<dbReference type="EC" id="5.4.99.-" evidence="4"/>
<dbReference type="EMBL" id="DVJS01000135">
    <property type="protein sequence ID" value="HIS97397.1"/>
    <property type="molecule type" value="Genomic_DNA"/>
</dbReference>
<evidence type="ECO:0000256" key="1">
    <source>
        <dbReference type="ARBA" id="ARBA00008348"/>
    </source>
</evidence>
<dbReference type="InterPro" id="IPR000748">
    <property type="entry name" value="PsdUridine_synth_RsuA/RluB/E/F"/>
</dbReference>
<dbReference type="CDD" id="cd00165">
    <property type="entry name" value="S4"/>
    <property type="match status" value="1"/>
</dbReference>
<dbReference type="PROSITE" id="PS01149">
    <property type="entry name" value="PSI_RSU"/>
    <property type="match status" value="1"/>
</dbReference>
<sequence>MKERLQKLISSAGLASRRAAEEMIKQGKVKVNGTTATLGMSADPDADVITVNGKRLRIAEDRVYIMLNKPRGYVTTLSDEKGRKTVAELVKGVGRRLYPVGRLDLNSEGLLIMTDDGEAANALMHPSHEVVKTYRVTVEGREPEAAIEALEALREVEGEPIRPAQAEMASRGGEGRYSLDVTIHEGRNRQVRKMCAAAGLEVKRLVRISEGELKLGSLPSGKWRSLTEQELGWLLKLR</sequence>
<dbReference type="SMART" id="SM00363">
    <property type="entry name" value="S4"/>
    <property type="match status" value="1"/>
</dbReference>
<dbReference type="NCBIfam" id="TIGR00093">
    <property type="entry name" value="pseudouridine synthase"/>
    <property type="match status" value="1"/>
</dbReference>
<evidence type="ECO:0000256" key="3">
    <source>
        <dbReference type="PROSITE-ProRule" id="PRU00182"/>
    </source>
</evidence>
<dbReference type="InterPro" id="IPR036986">
    <property type="entry name" value="S4_RNA-bd_sf"/>
</dbReference>
<dbReference type="GO" id="GO:0120159">
    <property type="term" value="F:rRNA pseudouridine synthase activity"/>
    <property type="evidence" value="ECO:0007669"/>
    <property type="project" value="UniProtKB-ARBA"/>
</dbReference>
<dbReference type="InterPro" id="IPR006145">
    <property type="entry name" value="PsdUridine_synth_RsuA/RluA"/>
</dbReference>
<dbReference type="Gene3D" id="3.10.290.10">
    <property type="entry name" value="RNA-binding S4 domain"/>
    <property type="match status" value="1"/>
</dbReference>
<feature type="domain" description="RNA-binding S4" evidence="5">
    <location>
        <begin position="3"/>
        <end position="63"/>
    </location>
</feature>
<accession>A0A9D1G4I9</accession>
<proteinExistence type="inferred from homology"/>
<reference evidence="6" key="1">
    <citation type="submission" date="2020-10" db="EMBL/GenBank/DDBJ databases">
        <authorList>
            <person name="Gilroy R."/>
        </authorList>
    </citation>
    <scope>NUCLEOTIDE SEQUENCE</scope>
    <source>
        <strain evidence="6">ChiHecec3B27-6122</strain>
    </source>
</reference>
<dbReference type="GO" id="GO:0000455">
    <property type="term" value="P:enzyme-directed rRNA pseudouridine synthesis"/>
    <property type="evidence" value="ECO:0007669"/>
    <property type="project" value="UniProtKB-ARBA"/>
</dbReference>
<dbReference type="Pfam" id="PF01479">
    <property type="entry name" value="S4"/>
    <property type="match status" value="1"/>
</dbReference>
<dbReference type="InterPro" id="IPR042092">
    <property type="entry name" value="PsdUridine_s_RsuA/RluB/E/F_cat"/>
</dbReference>
<dbReference type="PANTHER" id="PTHR47683:SF2">
    <property type="entry name" value="RNA-BINDING S4 DOMAIN-CONTAINING PROTEIN"/>
    <property type="match status" value="1"/>
</dbReference>
<dbReference type="Proteomes" id="UP000886876">
    <property type="component" value="Unassembled WGS sequence"/>
</dbReference>
<dbReference type="InterPro" id="IPR018496">
    <property type="entry name" value="PsdUridine_synth_RsuA/RluB_CS"/>
</dbReference>
<dbReference type="AlphaFoldDB" id="A0A9D1G4I9"/>
<dbReference type="SUPFAM" id="SSF55120">
    <property type="entry name" value="Pseudouridine synthase"/>
    <property type="match status" value="1"/>
</dbReference>
<dbReference type="InterPro" id="IPR020094">
    <property type="entry name" value="TruA/RsuA/RluB/E/F_N"/>
</dbReference>
<keyword evidence="3" id="KW-0694">RNA-binding</keyword>
<dbReference type="Gene3D" id="3.30.70.580">
    <property type="entry name" value="Pseudouridine synthase I, catalytic domain, N-terminal subdomain"/>
    <property type="match status" value="1"/>
</dbReference>
<evidence type="ECO:0000313" key="6">
    <source>
        <dbReference type="EMBL" id="HIS97397.1"/>
    </source>
</evidence>
<dbReference type="CDD" id="cd02870">
    <property type="entry name" value="PseudoU_synth_RsuA_like"/>
    <property type="match status" value="1"/>
</dbReference>
<keyword evidence="2 4" id="KW-0413">Isomerase</keyword>